<dbReference type="AlphaFoldDB" id="A0A9D4KYW7"/>
<gene>
    <name evidence="1" type="ORF">DPMN_091073</name>
</gene>
<accession>A0A9D4KYW7</accession>
<reference evidence="1" key="1">
    <citation type="journal article" date="2019" name="bioRxiv">
        <title>The Genome of the Zebra Mussel, Dreissena polymorpha: A Resource for Invasive Species Research.</title>
        <authorList>
            <person name="McCartney M.A."/>
            <person name="Auch B."/>
            <person name="Kono T."/>
            <person name="Mallez S."/>
            <person name="Zhang Y."/>
            <person name="Obille A."/>
            <person name="Becker A."/>
            <person name="Abrahante J.E."/>
            <person name="Garbe J."/>
            <person name="Badalamenti J.P."/>
            <person name="Herman A."/>
            <person name="Mangelson H."/>
            <person name="Liachko I."/>
            <person name="Sullivan S."/>
            <person name="Sone E.D."/>
            <person name="Koren S."/>
            <person name="Silverstein K.A.T."/>
            <person name="Beckman K.B."/>
            <person name="Gohl D.M."/>
        </authorList>
    </citation>
    <scope>NUCLEOTIDE SEQUENCE</scope>
    <source>
        <strain evidence="1">Duluth1</strain>
        <tissue evidence="1">Whole animal</tissue>
    </source>
</reference>
<evidence type="ECO:0000313" key="2">
    <source>
        <dbReference type="Proteomes" id="UP000828390"/>
    </source>
</evidence>
<comment type="caution">
    <text evidence="1">The sequence shown here is derived from an EMBL/GenBank/DDBJ whole genome shotgun (WGS) entry which is preliminary data.</text>
</comment>
<dbReference type="Proteomes" id="UP000828390">
    <property type="component" value="Unassembled WGS sequence"/>
</dbReference>
<keyword evidence="2" id="KW-1185">Reference proteome</keyword>
<name>A0A9D4KYW7_DREPO</name>
<evidence type="ECO:0000313" key="1">
    <source>
        <dbReference type="EMBL" id="KAH3848693.1"/>
    </source>
</evidence>
<protein>
    <submittedName>
        <fullName evidence="1">Uncharacterized protein</fullName>
    </submittedName>
</protein>
<sequence>MAAIGALDVARPRERRLFRQTKGFSDLRDAEILSRYRLDRQSIYRLVDLLRDDLQKPTRRSKSIPVLTQV</sequence>
<dbReference type="EMBL" id="JAIWYP010000003">
    <property type="protein sequence ID" value="KAH3848693.1"/>
    <property type="molecule type" value="Genomic_DNA"/>
</dbReference>
<proteinExistence type="predicted"/>
<dbReference type="InterPro" id="IPR026103">
    <property type="entry name" value="HARBI1_animal"/>
</dbReference>
<dbReference type="PRINTS" id="PR02086">
    <property type="entry name" value="PUTNUCHARBI1"/>
</dbReference>
<organism evidence="1 2">
    <name type="scientific">Dreissena polymorpha</name>
    <name type="common">Zebra mussel</name>
    <name type="synonym">Mytilus polymorpha</name>
    <dbReference type="NCBI Taxonomy" id="45954"/>
    <lineage>
        <taxon>Eukaryota</taxon>
        <taxon>Metazoa</taxon>
        <taxon>Spiralia</taxon>
        <taxon>Lophotrochozoa</taxon>
        <taxon>Mollusca</taxon>
        <taxon>Bivalvia</taxon>
        <taxon>Autobranchia</taxon>
        <taxon>Heteroconchia</taxon>
        <taxon>Euheterodonta</taxon>
        <taxon>Imparidentia</taxon>
        <taxon>Neoheterodontei</taxon>
        <taxon>Myida</taxon>
        <taxon>Dreissenoidea</taxon>
        <taxon>Dreissenidae</taxon>
        <taxon>Dreissena</taxon>
    </lineage>
</organism>
<reference evidence="1" key="2">
    <citation type="submission" date="2020-11" db="EMBL/GenBank/DDBJ databases">
        <authorList>
            <person name="McCartney M.A."/>
            <person name="Auch B."/>
            <person name="Kono T."/>
            <person name="Mallez S."/>
            <person name="Becker A."/>
            <person name="Gohl D.M."/>
            <person name="Silverstein K.A.T."/>
            <person name="Koren S."/>
            <person name="Bechman K.B."/>
            <person name="Herman A."/>
            <person name="Abrahante J.E."/>
            <person name="Garbe J."/>
        </authorList>
    </citation>
    <scope>NUCLEOTIDE SEQUENCE</scope>
    <source>
        <strain evidence="1">Duluth1</strain>
        <tissue evidence="1">Whole animal</tissue>
    </source>
</reference>